<evidence type="ECO:0000313" key="3">
    <source>
        <dbReference type="Proteomes" id="UP000009168"/>
    </source>
</evidence>
<dbReference type="GeneID" id="24442771"/>
<feature type="transmembrane region" description="Helical" evidence="1">
    <location>
        <begin position="68"/>
        <end position="93"/>
    </location>
</feature>
<accession>X1W3T0</accession>
<dbReference type="KEGG" id="tet:TTHERM_00621239"/>
<feature type="transmembrane region" description="Helical" evidence="1">
    <location>
        <begin position="166"/>
        <end position="184"/>
    </location>
</feature>
<dbReference type="EMBL" id="GG662661">
    <property type="protein sequence ID" value="EDK31629.1"/>
    <property type="molecule type" value="Genomic_DNA"/>
</dbReference>
<dbReference type="Proteomes" id="UP000009168">
    <property type="component" value="Unassembled WGS sequence"/>
</dbReference>
<dbReference type="AlphaFoldDB" id="X1W3T0"/>
<dbReference type="InParanoid" id="X1W3T0"/>
<feature type="transmembrane region" description="Helical" evidence="1">
    <location>
        <begin position="141"/>
        <end position="160"/>
    </location>
</feature>
<organism evidence="2 3">
    <name type="scientific">Tetrahymena thermophila (strain SB210)</name>
    <dbReference type="NCBI Taxonomy" id="312017"/>
    <lineage>
        <taxon>Eukaryota</taxon>
        <taxon>Sar</taxon>
        <taxon>Alveolata</taxon>
        <taxon>Ciliophora</taxon>
        <taxon>Intramacronucleata</taxon>
        <taxon>Oligohymenophorea</taxon>
        <taxon>Hymenostomatida</taxon>
        <taxon>Tetrahymenina</taxon>
        <taxon>Tetrahymenidae</taxon>
        <taxon>Tetrahymena</taxon>
    </lineage>
</organism>
<evidence type="ECO:0000313" key="2">
    <source>
        <dbReference type="EMBL" id="EDK31629.1"/>
    </source>
</evidence>
<evidence type="ECO:0000256" key="1">
    <source>
        <dbReference type="SAM" id="Phobius"/>
    </source>
</evidence>
<gene>
    <name evidence="2" type="ORF">TTHERM_00621239</name>
</gene>
<keyword evidence="1" id="KW-1133">Transmembrane helix</keyword>
<sequence>MCVQILNYYRQTQILLKINRVFTYFLPQIDNFSITLDFLMSFILKIINKQIFCSKIKQKNLQINNYCLLSSISINLIQKFSLLYILSCLIQYYKLILMNKLSKFLYTQYLLLMQINILIQKLLKLYYFLLIEYFKSICIDIFKLQLALWIFILLNPYLLFFIKRKILQNFFIIIAISCTVCIIIQRRQINILIRIKAFI</sequence>
<proteinExistence type="predicted"/>
<keyword evidence="1" id="KW-0472">Membrane</keyword>
<keyword evidence="1 2" id="KW-0812">Transmembrane</keyword>
<dbReference type="RefSeq" id="XP_001471389.1">
    <property type="nucleotide sequence ID" value="XM_001471339.1"/>
</dbReference>
<protein>
    <submittedName>
        <fullName evidence="2">Transmembrane protein, putative</fullName>
    </submittedName>
</protein>
<name>X1W3T0_TETTS</name>
<reference evidence="3" key="1">
    <citation type="journal article" date="2006" name="PLoS Biol.">
        <title>Macronuclear genome sequence of the ciliate Tetrahymena thermophila, a model eukaryote.</title>
        <authorList>
            <person name="Eisen J.A."/>
            <person name="Coyne R.S."/>
            <person name="Wu M."/>
            <person name="Wu D."/>
            <person name="Thiagarajan M."/>
            <person name="Wortman J.R."/>
            <person name="Badger J.H."/>
            <person name="Ren Q."/>
            <person name="Amedeo P."/>
            <person name="Jones K.M."/>
            <person name="Tallon L.J."/>
            <person name="Delcher A.L."/>
            <person name="Salzberg S.L."/>
            <person name="Silva J.C."/>
            <person name="Haas B.J."/>
            <person name="Majoros W.H."/>
            <person name="Farzad M."/>
            <person name="Carlton J.M."/>
            <person name="Smith R.K. Jr."/>
            <person name="Garg J."/>
            <person name="Pearlman R.E."/>
            <person name="Karrer K.M."/>
            <person name="Sun L."/>
            <person name="Manning G."/>
            <person name="Elde N.C."/>
            <person name="Turkewitz A.P."/>
            <person name="Asai D.J."/>
            <person name="Wilkes D.E."/>
            <person name="Wang Y."/>
            <person name="Cai H."/>
            <person name="Collins K."/>
            <person name="Stewart B.A."/>
            <person name="Lee S.R."/>
            <person name="Wilamowska K."/>
            <person name="Weinberg Z."/>
            <person name="Ruzzo W.L."/>
            <person name="Wloga D."/>
            <person name="Gaertig J."/>
            <person name="Frankel J."/>
            <person name="Tsao C.-C."/>
            <person name="Gorovsky M.A."/>
            <person name="Keeling P.J."/>
            <person name="Waller R.F."/>
            <person name="Patron N.J."/>
            <person name="Cherry J.M."/>
            <person name="Stover N.A."/>
            <person name="Krieger C.J."/>
            <person name="del Toro C."/>
            <person name="Ryder H.F."/>
            <person name="Williamson S.C."/>
            <person name="Barbeau R.A."/>
            <person name="Hamilton E.P."/>
            <person name="Orias E."/>
        </authorList>
    </citation>
    <scope>NUCLEOTIDE SEQUENCE [LARGE SCALE GENOMIC DNA]</scope>
    <source>
        <strain evidence="3">SB210</strain>
    </source>
</reference>
<keyword evidence="3" id="KW-1185">Reference proteome</keyword>
<feature type="transmembrane region" description="Helical" evidence="1">
    <location>
        <begin position="105"/>
        <end position="129"/>
    </location>
</feature>